<accession>A0A8H7CJH3</accession>
<evidence type="ECO:0000259" key="9">
    <source>
        <dbReference type="PROSITE" id="PS50888"/>
    </source>
</evidence>
<dbReference type="OrthoDB" id="5778525at2759"/>
<dbReference type="Proteomes" id="UP000623467">
    <property type="component" value="Unassembled WGS sequence"/>
</dbReference>
<feature type="region of interest" description="Disordered" evidence="7">
    <location>
        <begin position="339"/>
        <end position="427"/>
    </location>
</feature>
<keyword evidence="8" id="KW-0812">Transmembrane</keyword>
<keyword evidence="8" id="KW-1133">Transmembrane helix</keyword>
<dbReference type="PROSITE" id="PS50888">
    <property type="entry name" value="BHLH"/>
    <property type="match status" value="1"/>
</dbReference>
<feature type="domain" description="BHLH" evidence="9">
    <location>
        <begin position="429"/>
        <end position="479"/>
    </location>
</feature>
<keyword evidence="8" id="KW-0472">Membrane</keyword>
<gene>
    <name evidence="10" type="ORF">MSAN_02238100</name>
</gene>
<dbReference type="SUPFAM" id="SSF47459">
    <property type="entry name" value="HLH, helix-loop-helix DNA-binding domain"/>
    <property type="match status" value="1"/>
</dbReference>
<protein>
    <recommendedName>
        <fullName evidence="9">BHLH domain-containing protein</fullName>
    </recommendedName>
</protein>
<comment type="caution">
    <text evidence="10">The sequence shown here is derived from an EMBL/GenBank/DDBJ whole genome shotgun (WGS) entry which is preliminary data.</text>
</comment>
<feature type="compositionally biased region" description="Low complexity" evidence="7">
    <location>
        <begin position="342"/>
        <end position="359"/>
    </location>
</feature>
<feature type="coiled-coil region" evidence="6">
    <location>
        <begin position="435"/>
        <end position="503"/>
    </location>
</feature>
<dbReference type="PANTHER" id="PTHR15741:SF27">
    <property type="entry name" value="TRANSCRIPTION FACTOR AP-4"/>
    <property type="match status" value="1"/>
</dbReference>
<keyword evidence="4" id="KW-0804">Transcription</keyword>
<reference evidence="10" key="1">
    <citation type="submission" date="2020-05" db="EMBL/GenBank/DDBJ databases">
        <title>Mycena genomes resolve the evolution of fungal bioluminescence.</title>
        <authorList>
            <person name="Tsai I.J."/>
        </authorList>
    </citation>
    <scope>NUCLEOTIDE SEQUENCE</scope>
    <source>
        <strain evidence="10">160909Yilan</strain>
    </source>
</reference>
<feature type="region of interest" description="Disordered" evidence="7">
    <location>
        <begin position="293"/>
        <end position="324"/>
    </location>
</feature>
<evidence type="ECO:0000256" key="6">
    <source>
        <dbReference type="SAM" id="Coils"/>
    </source>
</evidence>
<keyword evidence="5" id="KW-0539">Nucleus</keyword>
<evidence type="ECO:0000313" key="11">
    <source>
        <dbReference type="Proteomes" id="UP000623467"/>
    </source>
</evidence>
<evidence type="ECO:0000256" key="7">
    <source>
        <dbReference type="SAM" id="MobiDB-lite"/>
    </source>
</evidence>
<evidence type="ECO:0000313" key="10">
    <source>
        <dbReference type="EMBL" id="KAF7337648.1"/>
    </source>
</evidence>
<keyword evidence="6" id="KW-0175">Coiled coil</keyword>
<dbReference type="SMART" id="SM00353">
    <property type="entry name" value="HLH"/>
    <property type="match status" value="1"/>
</dbReference>
<dbReference type="GO" id="GO:0005634">
    <property type="term" value="C:nucleus"/>
    <property type="evidence" value="ECO:0007669"/>
    <property type="project" value="UniProtKB-SubCell"/>
</dbReference>
<name>A0A8H7CJH3_9AGAR</name>
<evidence type="ECO:0000256" key="3">
    <source>
        <dbReference type="ARBA" id="ARBA00023125"/>
    </source>
</evidence>
<dbReference type="InterPro" id="IPR052207">
    <property type="entry name" value="Max-like/E-box_TFs"/>
</dbReference>
<dbReference type="InterPro" id="IPR011598">
    <property type="entry name" value="bHLH_dom"/>
</dbReference>
<evidence type="ECO:0000256" key="1">
    <source>
        <dbReference type="ARBA" id="ARBA00004123"/>
    </source>
</evidence>
<sequence length="522" mass="57500">MLSCPGLGITRPNGIPQQIYSLAGGIFLLKYGQYLFFFYPEWQIYGGIGMGIMGIAVVTIGALSVRSYTFARAMQFIWPFVIIVSAIRAILMIVELNRGKDNIEWECDNGGQLYYGSVAQNISSSPAFPSEFCIVGFPVINTAFIVSLLVDLVFQIYMFFLVWRFCARLVHYSGMKGPFGNVSVLFLLLPLLSSSSHCAAPCSIACSLCYPSTSTAVPHQYYPVSMEFDHAPKTPSYMDAMETSFSSYLDSDYLRYPPSPSSFEHPIDLPSPTAFGALHNHIGLAHTLNEAYYSSSSPPAAPTPVPASFNPPTRPYTPIDGASISPPALLGQSYTLSAGEMSSDGLTSGRRSRGSGSHSPPATFPTGSPATIPRALSSHRFNPIASPATRTRAPRRKPTRRDDDSDEEDDDFQPTANSLVGGADSRRETIRKQRIESEQRRRDELRDGYARLKETLPATNQKSSKVSLLDRATNHVRNLEIAKVELEKRLKDAESEVKHLRHINEVLSVRAVNQQRGMVASF</sequence>
<proteinExistence type="predicted"/>
<comment type="subcellular location">
    <subcellularLocation>
        <location evidence="1">Nucleus</location>
    </subcellularLocation>
</comment>
<dbReference type="Pfam" id="PF00010">
    <property type="entry name" value="HLH"/>
    <property type="match status" value="1"/>
</dbReference>
<dbReference type="PANTHER" id="PTHR15741">
    <property type="entry name" value="BASIC HELIX-LOOP-HELIX ZIP TRANSCRIPTION FACTOR"/>
    <property type="match status" value="1"/>
</dbReference>
<keyword evidence="3" id="KW-0238">DNA-binding</keyword>
<dbReference type="GO" id="GO:0000981">
    <property type="term" value="F:DNA-binding transcription factor activity, RNA polymerase II-specific"/>
    <property type="evidence" value="ECO:0007669"/>
    <property type="project" value="TreeGrafter"/>
</dbReference>
<dbReference type="EMBL" id="JACAZH010000033">
    <property type="protein sequence ID" value="KAF7337648.1"/>
    <property type="molecule type" value="Genomic_DNA"/>
</dbReference>
<dbReference type="GO" id="GO:0000978">
    <property type="term" value="F:RNA polymerase II cis-regulatory region sequence-specific DNA binding"/>
    <property type="evidence" value="ECO:0007669"/>
    <property type="project" value="TreeGrafter"/>
</dbReference>
<keyword evidence="11" id="KW-1185">Reference proteome</keyword>
<dbReference type="AlphaFoldDB" id="A0A8H7CJH3"/>
<organism evidence="10 11">
    <name type="scientific">Mycena sanguinolenta</name>
    <dbReference type="NCBI Taxonomy" id="230812"/>
    <lineage>
        <taxon>Eukaryota</taxon>
        <taxon>Fungi</taxon>
        <taxon>Dikarya</taxon>
        <taxon>Basidiomycota</taxon>
        <taxon>Agaricomycotina</taxon>
        <taxon>Agaricomycetes</taxon>
        <taxon>Agaricomycetidae</taxon>
        <taxon>Agaricales</taxon>
        <taxon>Marasmiineae</taxon>
        <taxon>Mycenaceae</taxon>
        <taxon>Mycena</taxon>
    </lineage>
</organism>
<evidence type="ECO:0000256" key="5">
    <source>
        <dbReference type="ARBA" id="ARBA00023242"/>
    </source>
</evidence>
<evidence type="ECO:0000256" key="2">
    <source>
        <dbReference type="ARBA" id="ARBA00023015"/>
    </source>
</evidence>
<feature type="transmembrane region" description="Helical" evidence="8">
    <location>
        <begin position="19"/>
        <end position="38"/>
    </location>
</feature>
<feature type="transmembrane region" description="Helical" evidence="8">
    <location>
        <begin position="44"/>
        <end position="64"/>
    </location>
</feature>
<evidence type="ECO:0000256" key="8">
    <source>
        <dbReference type="SAM" id="Phobius"/>
    </source>
</evidence>
<feature type="transmembrane region" description="Helical" evidence="8">
    <location>
        <begin position="144"/>
        <end position="166"/>
    </location>
</feature>
<dbReference type="InterPro" id="IPR036638">
    <property type="entry name" value="HLH_DNA-bd_sf"/>
</dbReference>
<keyword evidence="2" id="KW-0805">Transcription regulation</keyword>
<dbReference type="Gene3D" id="4.10.280.10">
    <property type="entry name" value="Helix-loop-helix DNA-binding domain"/>
    <property type="match status" value="1"/>
</dbReference>
<feature type="transmembrane region" description="Helical" evidence="8">
    <location>
        <begin position="76"/>
        <end position="94"/>
    </location>
</feature>
<dbReference type="GO" id="GO:0046983">
    <property type="term" value="F:protein dimerization activity"/>
    <property type="evidence" value="ECO:0007669"/>
    <property type="project" value="InterPro"/>
</dbReference>
<evidence type="ECO:0000256" key="4">
    <source>
        <dbReference type="ARBA" id="ARBA00023163"/>
    </source>
</evidence>